<keyword evidence="3" id="KW-1185">Reference proteome</keyword>
<dbReference type="InterPro" id="IPR043502">
    <property type="entry name" value="DNA/RNA_pol_sf"/>
</dbReference>
<evidence type="ECO:0000313" key="2">
    <source>
        <dbReference type="EMBL" id="KAJ1173321.1"/>
    </source>
</evidence>
<protein>
    <submittedName>
        <fullName evidence="2">Uncharacterized protein</fullName>
    </submittedName>
</protein>
<evidence type="ECO:0000313" key="3">
    <source>
        <dbReference type="Proteomes" id="UP001066276"/>
    </source>
</evidence>
<reference evidence="2" key="1">
    <citation type="journal article" date="2022" name="bioRxiv">
        <title>Sequencing and chromosome-scale assembly of the giantPleurodeles waltlgenome.</title>
        <authorList>
            <person name="Brown T."/>
            <person name="Elewa A."/>
            <person name="Iarovenko S."/>
            <person name="Subramanian E."/>
            <person name="Araus A.J."/>
            <person name="Petzold A."/>
            <person name="Susuki M."/>
            <person name="Suzuki K.-i.T."/>
            <person name="Hayashi T."/>
            <person name="Toyoda A."/>
            <person name="Oliveira C."/>
            <person name="Osipova E."/>
            <person name="Leigh N.D."/>
            <person name="Simon A."/>
            <person name="Yun M.H."/>
        </authorList>
    </citation>
    <scope>NUCLEOTIDE SEQUENCE</scope>
    <source>
        <strain evidence="2">20211129_DDA</strain>
        <tissue evidence="2">Liver</tissue>
    </source>
</reference>
<dbReference type="Proteomes" id="UP001066276">
    <property type="component" value="Chromosome 4_1"/>
</dbReference>
<dbReference type="Gene3D" id="3.30.70.270">
    <property type="match status" value="1"/>
</dbReference>
<dbReference type="Gene3D" id="3.10.10.10">
    <property type="entry name" value="HIV Type 1 Reverse Transcriptase, subunit A, domain 1"/>
    <property type="match status" value="1"/>
</dbReference>
<gene>
    <name evidence="2" type="ORF">NDU88_005157</name>
</gene>
<name>A0AAV7TB60_PLEWA</name>
<comment type="caution">
    <text evidence="2">The sequence shown here is derived from an EMBL/GenBank/DDBJ whole genome shotgun (WGS) entry which is preliminary data.</text>
</comment>
<sequence>MSGRLFPVSLAPVPAVWGVVWSALRLRSGCPCRTRTVGVACSRGLPAVALLEGEVPGRCLRCYDARASQGSLWCCRDNDVASETKESSSLGKRRRWVEGPTPWVSPIVIAQKPKQPGEVRICVDMCLPNIAIIPTVDDIVAKVAGSRWFSKMDLRA</sequence>
<feature type="chain" id="PRO_5043709269" evidence="1">
    <location>
        <begin position="19"/>
        <end position="156"/>
    </location>
</feature>
<accession>A0AAV7TB60</accession>
<evidence type="ECO:0000256" key="1">
    <source>
        <dbReference type="SAM" id="SignalP"/>
    </source>
</evidence>
<dbReference type="AlphaFoldDB" id="A0AAV7TB60"/>
<dbReference type="InterPro" id="IPR043128">
    <property type="entry name" value="Rev_trsase/Diguanyl_cyclase"/>
</dbReference>
<feature type="signal peptide" evidence="1">
    <location>
        <begin position="1"/>
        <end position="18"/>
    </location>
</feature>
<dbReference type="SUPFAM" id="SSF56672">
    <property type="entry name" value="DNA/RNA polymerases"/>
    <property type="match status" value="1"/>
</dbReference>
<proteinExistence type="predicted"/>
<organism evidence="2 3">
    <name type="scientific">Pleurodeles waltl</name>
    <name type="common">Iberian ribbed newt</name>
    <dbReference type="NCBI Taxonomy" id="8319"/>
    <lineage>
        <taxon>Eukaryota</taxon>
        <taxon>Metazoa</taxon>
        <taxon>Chordata</taxon>
        <taxon>Craniata</taxon>
        <taxon>Vertebrata</taxon>
        <taxon>Euteleostomi</taxon>
        <taxon>Amphibia</taxon>
        <taxon>Batrachia</taxon>
        <taxon>Caudata</taxon>
        <taxon>Salamandroidea</taxon>
        <taxon>Salamandridae</taxon>
        <taxon>Pleurodelinae</taxon>
        <taxon>Pleurodeles</taxon>
    </lineage>
</organism>
<dbReference type="EMBL" id="JANPWB010000007">
    <property type="protein sequence ID" value="KAJ1173321.1"/>
    <property type="molecule type" value="Genomic_DNA"/>
</dbReference>
<keyword evidence="1" id="KW-0732">Signal</keyword>